<dbReference type="GO" id="GO:0010333">
    <property type="term" value="F:terpene synthase activity"/>
    <property type="evidence" value="ECO:0007669"/>
    <property type="project" value="InterPro"/>
</dbReference>
<evidence type="ECO:0000313" key="4">
    <source>
        <dbReference type="Proteomes" id="UP000198740"/>
    </source>
</evidence>
<reference evidence="2 4" key="1">
    <citation type="submission" date="2016-10" db="EMBL/GenBank/DDBJ databases">
        <authorList>
            <person name="Varghese N."/>
            <person name="Submissions S."/>
        </authorList>
    </citation>
    <scope>NUCLEOTIDE SEQUENCE [LARGE SCALE GENOMIC DNA]</scope>
    <source>
        <strain evidence="2 4">BS2976</strain>
    </source>
</reference>
<dbReference type="EMBL" id="VFES01000004">
    <property type="protein sequence ID" value="TWR67646.1"/>
    <property type="molecule type" value="Genomic_DNA"/>
</dbReference>
<protein>
    <recommendedName>
        <fullName evidence="1">Terpene synthase</fullName>
        <ecNumber evidence="1">4.2.3.-</ecNumber>
    </recommendedName>
</protein>
<dbReference type="InterPro" id="IPR008949">
    <property type="entry name" value="Isoprenoid_synthase_dom_sf"/>
</dbReference>
<name>A0A1H1G2Z1_9PSED</name>
<dbReference type="GO" id="GO:0046872">
    <property type="term" value="F:metal ion binding"/>
    <property type="evidence" value="ECO:0007669"/>
    <property type="project" value="UniProtKB-KW"/>
</dbReference>
<dbReference type="EMBL" id="FNKM01000002">
    <property type="protein sequence ID" value="SDR07551.1"/>
    <property type="molecule type" value="Genomic_DNA"/>
</dbReference>
<evidence type="ECO:0000313" key="5">
    <source>
        <dbReference type="Proteomes" id="UP000317267"/>
    </source>
</evidence>
<dbReference type="Proteomes" id="UP000198740">
    <property type="component" value="Unassembled WGS sequence"/>
</dbReference>
<dbReference type="PANTHER" id="PTHR35201">
    <property type="entry name" value="TERPENE SYNTHASE"/>
    <property type="match status" value="1"/>
</dbReference>
<evidence type="ECO:0000313" key="3">
    <source>
        <dbReference type="EMBL" id="TWR67646.1"/>
    </source>
</evidence>
<dbReference type="Proteomes" id="UP000317267">
    <property type="component" value="Unassembled WGS sequence"/>
</dbReference>
<dbReference type="InterPro" id="IPR034686">
    <property type="entry name" value="Terpene_cyclase-like_2"/>
</dbReference>
<evidence type="ECO:0000313" key="2">
    <source>
        <dbReference type="EMBL" id="SDR07551.1"/>
    </source>
</evidence>
<dbReference type="PANTHER" id="PTHR35201:SF4">
    <property type="entry name" value="BETA-PINACENE SYNTHASE-RELATED"/>
    <property type="match status" value="1"/>
</dbReference>
<keyword evidence="1" id="KW-0479">Metal-binding</keyword>
<reference evidence="3 5" key="2">
    <citation type="submission" date="2019-06" db="EMBL/GenBank/DDBJ databases">
        <title>Pseudomonas bimorpha sp. nov. isolated from bovine raw milk and skim milk concentrate.</title>
        <authorList>
            <person name="Hofmann K."/>
            <person name="Huptas C."/>
            <person name="Doll E."/>
            <person name="Scherer S."/>
            <person name="Wenning M."/>
        </authorList>
    </citation>
    <scope>NUCLEOTIDE SEQUENCE [LARGE SCALE GENOMIC DNA]</scope>
    <source>
        <strain evidence="3 5">DSM 17515</strain>
    </source>
</reference>
<dbReference type="SUPFAM" id="SSF48576">
    <property type="entry name" value="Terpenoid synthases"/>
    <property type="match status" value="1"/>
</dbReference>
<comment type="caution">
    <text evidence="3">The sequence shown here is derived from an EMBL/GenBank/DDBJ whole genome shotgun (WGS) entry which is preliminary data.</text>
</comment>
<keyword evidence="4" id="KW-1185">Reference proteome</keyword>
<comment type="cofactor">
    <cofactor evidence="1">
        <name>Mg(2+)</name>
        <dbReference type="ChEBI" id="CHEBI:18420"/>
    </cofactor>
</comment>
<sequence>MMNSLKCPIPSAIHPEANSVDAQSAAWMRRFSLCANEIERNRLSKSHCGQLAARIAPNATRQTLQVVSDFFIWNVSFDDEYCDEGPLSQQPGELARTVSLIHRAIEVPESELHGGDRYARAMLDIRRRLDAFAAPVQMYQWLTAMRGWFLTETWKAGNVAGGRIPTLDEYATLRLYSGGAMVFPVLITIAENYAVPLDCLEDRRVKALTEIAASLVAWMADIASYGKEVAREHGGHNLISVIQHEHGRSPEWATDQATNLCGQMMELFMRLRERLTLDAPAELRRYLQTLGHYIRASFDWCNASQRYDYADLPTSVSAQDLTSQMNSSLQAPSIVSIAWWWSDAGSAQ</sequence>
<dbReference type="Gene3D" id="1.10.600.10">
    <property type="entry name" value="Farnesyl Diphosphate Synthase"/>
    <property type="match status" value="1"/>
</dbReference>
<proteinExistence type="inferred from homology"/>
<evidence type="ECO:0000256" key="1">
    <source>
        <dbReference type="RuleBase" id="RU366034"/>
    </source>
</evidence>
<dbReference type="EC" id="4.2.3.-" evidence="1"/>
<dbReference type="RefSeq" id="WP_090402649.1">
    <property type="nucleotide sequence ID" value="NZ_FNKM01000002.1"/>
</dbReference>
<organism evidence="3 5">
    <name type="scientific">Pseudomonas grimontii</name>
    <dbReference type="NCBI Taxonomy" id="129847"/>
    <lineage>
        <taxon>Bacteria</taxon>
        <taxon>Pseudomonadati</taxon>
        <taxon>Pseudomonadota</taxon>
        <taxon>Gammaproteobacteria</taxon>
        <taxon>Pseudomonadales</taxon>
        <taxon>Pseudomonadaceae</taxon>
        <taxon>Pseudomonas</taxon>
    </lineage>
</organism>
<accession>A0A1H1G2Z1</accession>
<dbReference type="AlphaFoldDB" id="A0A1H1G2Z1"/>
<dbReference type="Pfam" id="PF19086">
    <property type="entry name" value="Terpene_syn_C_2"/>
    <property type="match status" value="1"/>
</dbReference>
<dbReference type="OrthoDB" id="2989600at2"/>
<gene>
    <name evidence="3" type="ORF">FIV39_08895</name>
    <name evidence="2" type="ORF">SAMN04490186_3224</name>
</gene>
<keyword evidence="1" id="KW-0460">Magnesium</keyword>
<keyword evidence="1" id="KW-0456">Lyase</keyword>
<comment type="similarity">
    <text evidence="1">Belongs to the terpene synthase family.</text>
</comment>